<name>A0ABV5YHG3_9ACTN</name>
<keyword evidence="2 5" id="KW-0238">DNA-binding</keyword>
<dbReference type="InterPro" id="IPR010982">
    <property type="entry name" value="Lambda_DNA-bd_dom_sf"/>
</dbReference>
<dbReference type="Pfam" id="PF00532">
    <property type="entry name" value="Peripla_BP_1"/>
    <property type="match status" value="1"/>
</dbReference>
<keyword evidence="1" id="KW-0805">Transcription regulation</keyword>
<comment type="caution">
    <text evidence="5">The sequence shown here is derived from an EMBL/GenBank/DDBJ whole genome shotgun (WGS) entry which is preliminary data.</text>
</comment>
<organism evidence="5 6">
    <name type="scientific">Actinoallomurus acaciae</name>
    <dbReference type="NCBI Taxonomy" id="502577"/>
    <lineage>
        <taxon>Bacteria</taxon>
        <taxon>Bacillati</taxon>
        <taxon>Actinomycetota</taxon>
        <taxon>Actinomycetes</taxon>
        <taxon>Streptosporangiales</taxon>
        <taxon>Thermomonosporaceae</taxon>
        <taxon>Actinoallomurus</taxon>
    </lineage>
</organism>
<dbReference type="InterPro" id="IPR028082">
    <property type="entry name" value="Peripla_BP_I"/>
</dbReference>
<dbReference type="RefSeq" id="WP_378204151.1">
    <property type="nucleotide sequence ID" value="NZ_JBHLZP010000140.1"/>
</dbReference>
<sequence length="201" mass="21351">MAGPGGNAPTQHDVARALGISVSAVSLALNDRSGVSDDLRARVRQTAADLGYRPNTSAVALRTRRSQTIGLLIRNLANPFFLDVIEGFEAVCAGSGYALITASSHYDLRRETELMRTFIARGVDGLALAPVGGSRAAGEWHHTTGRPTVLLNAARLGRALPVLRTHVDGVSAVEQAVNHLADLGHRRLALLSAPRRRSPDP</sequence>
<evidence type="ECO:0000313" key="5">
    <source>
        <dbReference type="EMBL" id="MFB9834478.1"/>
    </source>
</evidence>
<keyword evidence="3" id="KW-0804">Transcription</keyword>
<protein>
    <submittedName>
        <fullName evidence="5">LacI family DNA-binding transcriptional regulator</fullName>
    </submittedName>
</protein>
<reference evidence="5 6" key="1">
    <citation type="submission" date="2024-09" db="EMBL/GenBank/DDBJ databases">
        <authorList>
            <person name="Sun Q."/>
            <person name="Mori K."/>
        </authorList>
    </citation>
    <scope>NUCLEOTIDE SEQUENCE [LARGE SCALE GENOMIC DNA]</scope>
    <source>
        <strain evidence="5 6">TBRC 0563</strain>
    </source>
</reference>
<dbReference type="SMART" id="SM00354">
    <property type="entry name" value="HTH_LACI"/>
    <property type="match status" value="1"/>
</dbReference>
<dbReference type="GO" id="GO:0003677">
    <property type="term" value="F:DNA binding"/>
    <property type="evidence" value="ECO:0007669"/>
    <property type="project" value="UniProtKB-KW"/>
</dbReference>
<dbReference type="CDD" id="cd01392">
    <property type="entry name" value="HTH_LacI"/>
    <property type="match status" value="1"/>
</dbReference>
<dbReference type="Gene3D" id="3.40.50.2300">
    <property type="match status" value="1"/>
</dbReference>
<accession>A0ABV5YHG3</accession>
<dbReference type="PROSITE" id="PS50932">
    <property type="entry name" value="HTH_LACI_2"/>
    <property type="match status" value="1"/>
</dbReference>
<proteinExistence type="predicted"/>
<feature type="domain" description="HTH lacI-type" evidence="4">
    <location>
        <begin position="9"/>
        <end position="63"/>
    </location>
</feature>
<dbReference type="InterPro" id="IPR000843">
    <property type="entry name" value="HTH_LacI"/>
</dbReference>
<evidence type="ECO:0000256" key="3">
    <source>
        <dbReference type="ARBA" id="ARBA00023163"/>
    </source>
</evidence>
<evidence type="ECO:0000256" key="1">
    <source>
        <dbReference type="ARBA" id="ARBA00023015"/>
    </source>
</evidence>
<dbReference type="Gene3D" id="1.10.260.40">
    <property type="entry name" value="lambda repressor-like DNA-binding domains"/>
    <property type="match status" value="1"/>
</dbReference>
<dbReference type="PANTHER" id="PTHR30146:SF155">
    <property type="entry name" value="ALANINE RACEMASE"/>
    <property type="match status" value="1"/>
</dbReference>
<dbReference type="Pfam" id="PF00356">
    <property type="entry name" value="LacI"/>
    <property type="match status" value="1"/>
</dbReference>
<dbReference type="Proteomes" id="UP001589627">
    <property type="component" value="Unassembled WGS sequence"/>
</dbReference>
<dbReference type="SUPFAM" id="SSF53822">
    <property type="entry name" value="Periplasmic binding protein-like I"/>
    <property type="match status" value="1"/>
</dbReference>
<dbReference type="PANTHER" id="PTHR30146">
    <property type="entry name" value="LACI-RELATED TRANSCRIPTIONAL REPRESSOR"/>
    <property type="match status" value="1"/>
</dbReference>
<evidence type="ECO:0000259" key="4">
    <source>
        <dbReference type="PROSITE" id="PS50932"/>
    </source>
</evidence>
<dbReference type="InterPro" id="IPR001761">
    <property type="entry name" value="Peripla_BP/Lac1_sug-bd_dom"/>
</dbReference>
<feature type="non-terminal residue" evidence="5">
    <location>
        <position position="201"/>
    </location>
</feature>
<dbReference type="CDD" id="cd06267">
    <property type="entry name" value="PBP1_LacI_sugar_binding-like"/>
    <property type="match status" value="1"/>
</dbReference>
<evidence type="ECO:0000313" key="6">
    <source>
        <dbReference type="Proteomes" id="UP001589627"/>
    </source>
</evidence>
<keyword evidence="6" id="KW-1185">Reference proteome</keyword>
<evidence type="ECO:0000256" key="2">
    <source>
        <dbReference type="ARBA" id="ARBA00023125"/>
    </source>
</evidence>
<gene>
    <name evidence="5" type="ORF">ACFFNX_20045</name>
</gene>
<dbReference type="EMBL" id="JBHLZP010000140">
    <property type="protein sequence ID" value="MFB9834478.1"/>
    <property type="molecule type" value="Genomic_DNA"/>
</dbReference>
<dbReference type="SUPFAM" id="SSF47413">
    <property type="entry name" value="lambda repressor-like DNA-binding domains"/>
    <property type="match status" value="1"/>
</dbReference>